<dbReference type="InterPro" id="IPR043502">
    <property type="entry name" value="DNA/RNA_pol_sf"/>
</dbReference>
<keyword evidence="3" id="KW-0240">DNA-directed RNA polymerase</keyword>
<dbReference type="InterPro" id="IPR037159">
    <property type="entry name" value="RNA_POL_N_sf"/>
</dbReference>
<evidence type="ECO:0000256" key="5">
    <source>
        <dbReference type="ARBA" id="ARBA00022695"/>
    </source>
</evidence>
<keyword evidence="6" id="KW-0804">Transcription</keyword>
<keyword evidence="5" id="KW-0548">Nucleotidyltransferase</keyword>
<sequence>MSLYEQQKEIQQASYRLLAQRIEKLSQGQSKAFAEASGMLSYIKALIVAIDNYKEKYLQEVLSKIIRENEAYYCELLTVEYKNIHKFLAQPLAKMCLQNKVDEASLNALKTSKDQLENLTKKTLNKLLAYTQRRIGLSGEFYGSLGEKSGKELFKEMPQRVALAIWQINSNDLALLLMNQVLTLKNIDDADAENTGNTRQSFGAKIGEEVHKRMAWRFFVNIEKVEKIALRTTLRKYAHGDFSSMEQLSKPLWTAVIELEVGQKLIDLAMEVNIVKEYTKVNDEKGFNYLKFETDFLEQMSKTDKKIAHLASMTYKPMVIEPLDWKGMYEGGFLADEDDEESRFDLSLIKASSRKDREALEGKEIPQSILDGINHLQKTAFEVNEKMLTVLVDYHNDINYLKKENRVDFAYYRILRELHASKTYSLSKEEVHEHFRKTNFIQVNKESDLTQSDQQRINKAIKATKKAVDEEQFKLESSLYYEIAKYKQGFDTIVQTAKEMTAYEKFYFVWRMDFRGRVYPQQTLLHPQAGDLPKSLLLFSQKKRLSSEGLKWFFIHGANCYGEVDKEPFENRVAWIKEQHESILASAKNHRETSFWKQAGDPWKFLAFCFEYAAYVDAPETFTTGLPVAIDGSNNGFQHISVLLKDTDGAKNVNVLPYYDAEKKLLVADLYAKVAEVLKEKMQEEYRLFLDEKDGCTEENGLFYVQKEELKFEAPYYLEPLIALLESLEPSDLKATQFYSTYLREHEASIEWDTKLTLKDKDALFTLCEQKERQLRKVYEDDLEELKECMVEDLVNLVKRARRSLKKKKLVEEKGKVCSKVTKPVLNPRSVYQKFIDANMIKRGFVKSPVMTESYGSGTQGKAKKLLEDIEANGILSKLKEEERYLVALAITKLLEKALTQVSDSPQKYKKWMKNYAKEVADKSAIKWKTPLGLEVEQVEYQSKKVKVSIGGGRKVEFKVYTDEIDKKGHQNGFSPNYIHSLDATHLIMTINGLKKENIYDIVTVHDSFATHANDVSVMSKVLRESFMSLHHKRPLLELRAFFEKEFALKEKKIPYVDQEDFKLEKIMKSEYFFA</sequence>
<dbReference type="AlphaFoldDB" id="A0A6S6SH58"/>
<evidence type="ECO:0000256" key="4">
    <source>
        <dbReference type="ARBA" id="ARBA00022679"/>
    </source>
</evidence>
<proteinExistence type="inferred from homology"/>
<reference evidence="9" key="1">
    <citation type="submission" date="2020-01" db="EMBL/GenBank/DDBJ databases">
        <authorList>
            <person name="Meier V. D."/>
            <person name="Meier V D."/>
        </authorList>
    </citation>
    <scope>NUCLEOTIDE SEQUENCE</scope>
    <source>
        <strain evidence="9">HLG_WM_MAG_02</strain>
    </source>
</reference>
<dbReference type="Gene3D" id="1.10.1320.10">
    <property type="entry name" value="DNA-directed RNA polymerase, N-terminal domain"/>
    <property type="match status" value="1"/>
</dbReference>
<comment type="similarity">
    <text evidence="1">Belongs to the phage and mitochondrial RNA polymerase family.</text>
</comment>
<evidence type="ECO:0000259" key="8">
    <source>
        <dbReference type="SMART" id="SM01311"/>
    </source>
</evidence>
<dbReference type="GO" id="GO:0003899">
    <property type="term" value="F:DNA-directed RNA polymerase activity"/>
    <property type="evidence" value="ECO:0007669"/>
    <property type="project" value="UniProtKB-EC"/>
</dbReference>
<dbReference type="EMBL" id="CACVAZ010000059">
    <property type="protein sequence ID" value="CAA6809418.1"/>
    <property type="molecule type" value="Genomic_DNA"/>
</dbReference>
<feature type="domain" description="DNA-directed RNA polymerase N-terminal" evidence="8">
    <location>
        <begin position="96"/>
        <end position="378"/>
    </location>
</feature>
<dbReference type="GO" id="GO:0006351">
    <property type="term" value="P:DNA-templated transcription"/>
    <property type="evidence" value="ECO:0007669"/>
    <property type="project" value="InterPro"/>
</dbReference>
<dbReference type="SUPFAM" id="SSF56672">
    <property type="entry name" value="DNA/RNA polymerases"/>
    <property type="match status" value="2"/>
</dbReference>
<evidence type="ECO:0000256" key="3">
    <source>
        <dbReference type="ARBA" id="ARBA00022478"/>
    </source>
</evidence>
<accession>A0A6S6SH58</accession>
<evidence type="ECO:0000256" key="2">
    <source>
        <dbReference type="ARBA" id="ARBA00012418"/>
    </source>
</evidence>
<dbReference type="PROSITE" id="PS00489">
    <property type="entry name" value="RNA_POL_PHAGE_2"/>
    <property type="match status" value="1"/>
</dbReference>
<protein>
    <recommendedName>
        <fullName evidence="2">DNA-directed RNA polymerase</fullName>
        <ecNumber evidence="2">2.7.7.6</ecNumber>
    </recommendedName>
</protein>
<dbReference type="SMART" id="SM01311">
    <property type="entry name" value="RPOL_N"/>
    <property type="match status" value="1"/>
</dbReference>
<dbReference type="Pfam" id="PF00940">
    <property type="entry name" value="RNA_pol"/>
    <property type="match status" value="2"/>
</dbReference>
<evidence type="ECO:0000313" key="9">
    <source>
        <dbReference type="EMBL" id="CAA6809418.1"/>
    </source>
</evidence>
<keyword evidence="4" id="KW-0808">Transferase</keyword>
<dbReference type="PANTHER" id="PTHR10102">
    <property type="entry name" value="DNA-DIRECTED RNA POLYMERASE, MITOCHONDRIAL"/>
    <property type="match status" value="1"/>
</dbReference>
<dbReference type="GO" id="GO:0000428">
    <property type="term" value="C:DNA-directed RNA polymerase complex"/>
    <property type="evidence" value="ECO:0007669"/>
    <property type="project" value="UniProtKB-KW"/>
</dbReference>
<dbReference type="InterPro" id="IPR029262">
    <property type="entry name" value="RPOL_N"/>
</dbReference>
<dbReference type="InterPro" id="IPR046950">
    <property type="entry name" value="DNA-dir_Rpol_C_phage-type"/>
</dbReference>
<dbReference type="PANTHER" id="PTHR10102:SF0">
    <property type="entry name" value="DNA-DIRECTED RNA POLYMERASE, MITOCHONDRIAL"/>
    <property type="match status" value="1"/>
</dbReference>
<comment type="catalytic activity">
    <reaction evidence="7">
        <text>RNA(n) + a ribonucleoside 5'-triphosphate = RNA(n+1) + diphosphate</text>
        <dbReference type="Rhea" id="RHEA:21248"/>
        <dbReference type="Rhea" id="RHEA-COMP:14527"/>
        <dbReference type="Rhea" id="RHEA-COMP:17342"/>
        <dbReference type="ChEBI" id="CHEBI:33019"/>
        <dbReference type="ChEBI" id="CHEBI:61557"/>
        <dbReference type="ChEBI" id="CHEBI:140395"/>
        <dbReference type="EC" id="2.7.7.6"/>
    </reaction>
</comment>
<name>A0A6S6SH58_9BACT</name>
<dbReference type="EC" id="2.7.7.6" evidence="2"/>
<gene>
    <name evidence="9" type="ORF">HELGO_WM37494</name>
</gene>
<organism evidence="9">
    <name type="scientific">uncultured Sulfurovum sp</name>
    <dbReference type="NCBI Taxonomy" id="269237"/>
    <lineage>
        <taxon>Bacteria</taxon>
        <taxon>Pseudomonadati</taxon>
        <taxon>Campylobacterota</taxon>
        <taxon>Epsilonproteobacteria</taxon>
        <taxon>Campylobacterales</taxon>
        <taxon>Sulfurovaceae</taxon>
        <taxon>Sulfurovum</taxon>
        <taxon>environmental samples</taxon>
    </lineage>
</organism>
<dbReference type="InterPro" id="IPR002092">
    <property type="entry name" value="DNA-dir_Rpol_phage-type"/>
</dbReference>
<dbReference type="Gene3D" id="1.10.150.20">
    <property type="entry name" value="5' to 3' exonuclease, C-terminal subdomain"/>
    <property type="match status" value="1"/>
</dbReference>
<evidence type="ECO:0000256" key="1">
    <source>
        <dbReference type="ARBA" id="ARBA00009493"/>
    </source>
</evidence>
<dbReference type="Gene3D" id="1.10.287.280">
    <property type="match status" value="1"/>
</dbReference>
<evidence type="ECO:0000256" key="7">
    <source>
        <dbReference type="ARBA" id="ARBA00048552"/>
    </source>
</evidence>
<evidence type="ECO:0000256" key="6">
    <source>
        <dbReference type="ARBA" id="ARBA00023163"/>
    </source>
</evidence>
<dbReference type="GO" id="GO:0003677">
    <property type="term" value="F:DNA binding"/>
    <property type="evidence" value="ECO:0007669"/>
    <property type="project" value="InterPro"/>
</dbReference>